<protein>
    <submittedName>
        <fullName evidence="1">Uncharacterized protein</fullName>
    </submittedName>
</protein>
<reference evidence="1 2" key="1">
    <citation type="submission" date="2016-05" db="EMBL/GenBank/DDBJ databases">
        <title>Comparative analysis of secretome profiles of manganese(II)-oxidizing ascomycete fungi.</title>
        <authorList>
            <consortium name="DOE Joint Genome Institute"/>
            <person name="Zeiner C.A."/>
            <person name="Purvine S.O."/>
            <person name="Zink E.M."/>
            <person name="Wu S."/>
            <person name="Pasa-Tolic L."/>
            <person name="Chaput D.L."/>
            <person name="Haridas S."/>
            <person name="Grigoriev I.V."/>
            <person name="Santelli C.M."/>
            <person name="Hansel C.M."/>
        </authorList>
    </citation>
    <scope>NUCLEOTIDE SEQUENCE [LARGE SCALE GENOMIC DNA]</scope>
    <source>
        <strain evidence="1 2">AP3s5-JAC2a</strain>
    </source>
</reference>
<organism evidence="1 2">
    <name type="scientific">Paraphaeosphaeria sporulosa</name>
    <dbReference type="NCBI Taxonomy" id="1460663"/>
    <lineage>
        <taxon>Eukaryota</taxon>
        <taxon>Fungi</taxon>
        <taxon>Dikarya</taxon>
        <taxon>Ascomycota</taxon>
        <taxon>Pezizomycotina</taxon>
        <taxon>Dothideomycetes</taxon>
        <taxon>Pleosporomycetidae</taxon>
        <taxon>Pleosporales</taxon>
        <taxon>Massarineae</taxon>
        <taxon>Didymosphaeriaceae</taxon>
        <taxon>Paraphaeosphaeria</taxon>
    </lineage>
</organism>
<dbReference type="AlphaFoldDB" id="A0A177CY30"/>
<evidence type="ECO:0000313" key="1">
    <source>
        <dbReference type="EMBL" id="OAG12126.1"/>
    </source>
</evidence>
<gene>
    <name evidence="1" type="ORF">CC84DRAFT_67936</name>
</gene>
<evidence type="ECO:0000313" key="2">
    <source>
        <dbReference type="Proteomes" id="UP000077069"/>
    </source>
</evidence>
<dbReference type="RefSeq" id="XP_018042491.1">
    <property type="nucleotide sequence ID" value="XM_018187088.1"/>
</dbReference>
<accession>A0A177CY30</accession>
<keyword evidence="2" id="KW-1185">Reference proteome</keyword>
<dbReference type="Proteomes" id="UP000077069">
    <property type="component" value="Unassembled WGS sequence"/>
</dbReference>
<dbReference type="InParanoid" id="A0A177CY30"/>
<name>A0A177CY30_9PLEO</name>
<dbReference type="EMBL" id="KV441548">
    <property type="protein sequence ID" value="OAG12126.1"/>
    <property type="molecule type" value="Genomic_DNA"/>
</dbReference>
<dbReference type="GeneID" id="28770574"/>
<sequence length="166" mass="18645">MRKPRQLAMTLSEISALAKAITCCYDMSISRACTPFLGIKFSFHTCSRNGPGALQRTNHKTLRRSLDCSRNRNLLFRRLYCKRRAGHLSITRPLRQAPQCTSFKKTKDAVHCQPPAVSPAAQLCPHLKFLPMTRCEVTVNPFTTIVSAWAGLTQLQPSRASRTTLI</sequence>
<proteinExistence type="predicted"/>